<dbReference type="Proteomes" id="UP001312908">
    <property type="component" value="Unassembled WGS sequence"/>
</dbReference>
<proteinExistence type="predicted"/>
<dbReference type="GO" id="GO:0008233">
    <property type="term" value="F:peptidase activity"/>
    <property type="evidence" value="ECO:0007669"/>
    <property type="project" value="UniProtKB-KW"/>
</dbReference>
<sequence>MTENLYLTAPFEMKFAPDAPDGSFEGYGSVFGNIDAHGDEVLPGAFRDSLAERKAQGRMIPMHVMHGILGGDGLPVGVWHEASEDSRGLHLRGRLSGMDTDYGRRLYGLVKDGALSGLSIGYSLRKNGFVSCQDPNGPRRQISAIDLHEVSLVDDPSNALARVTEMRRRLLRTPDDETEIIEEIRAACQALKQAASYRPFKDFRLPDLARQSTPD</sequence>
<keyword evidence="1" id="KW-1188">Viral release from host cell</keyword>
<dbReference type="RefSeq" id="WP_394819765.1">
    <property type="nucleotide sequence ID" value="NZ_JAWJZY010000003.1"/>
</dbReference>
<name>A0ABU7U3E7_9PROT</name>
<evidence type="ECO:0000313" key="5">
    <source>
        <dbReference type="EMBL" id="MEE8658861.1"/>
    </source>
</evidence>
<keyword evidence="3" id="KW-0378">Hydrolase</keyword>
<organism evidence="5 6">
    <name type="scientific">Sorlinia euscelidii</name>
    <dbReference type="NCBI Taxonomy" id="3081148"/>
    <lineage>
        <taxon>Bacteria</taxon>
        <taxon>Pseudomonadati</taxon>
        <taxon>Pseudomonadota</taxon>
        <taxon>Alphaproteobacteria</taxon>
        <taxon>Acetobacterales</taxon>
        <taxon>Acetobacteraceae</taxon>
        <taxon>Sorlinia</taxon>
    </lineage>
</organism>
<reference evidence="5 6" key="1">
    <citation type="submission" date="2023-10" db="EMBL/GenBank/DDBJ databases">
        <title>Sorlinia euscelidii gen. nov., sp. nov., an acetic acid bacteria isolated from the gut of Euscelidius variegatus emitter.</title>
        <authorList>
            <person name="Michoud G."/>
            <person name="Marasco R."/>
            <person name="Seferji K."/>
            <person name="Gonella E."/>
            <person name="Garuglieri E."/>
            <person name="Alma A."/>
            <person name="Mapelli F."/>
            <person name="Borin S."/>
            <person name="Daffonchio D."/>
            <person name="Crotti E."/>
        </authorList>
    </citation>
    <scope>NUCLEOTIDE SEQUENCE [LARGE SCALE GENOMIC DNA]</scope>
    <source>
        <strain evidence="5 6">EV16P</strain>
    </source>
</reference>
<evidence type="ECO:0000256" key="1">
    <source>
        <dbReference type="ARBA" id="ARBA00022612"/>
    </source>
</evidence>
<dbReference type="GO" id="GO:0006508">
    <property type="term" value="P:proteolysis"/>
    <property type="evidence" value="ECO:0007669"/>
    <property type="project" value="UniProtKB-KW"/>
</dbReference>
<dbReference type="InterPro" id="IPR054613">
    <property type="entry name" value="Peptidase_S78_dom"/>
</dbReference>
<evidence type="ECO:0000256" key="2">
    <source>
        <dbReference type="ARBA" id="ARBA00022670"/>
    </source>
</evidence>
<keyword evidence="2 5" id="KW-0645">Protease</keyword>
<comment type="caution">
    <text evidence="5">The sequence shown here is derived from an EMBL/GenBank/DDBJ whole genome shotgun (WGS) entry which is preliminary data.</text>
</comment>
<evidence type="ECO:0000313" key="6">
    <source>
        <dbReference type="Proteomes" id="UP001312908"/>
    </source>
</evidence>
<feature type="domain" description="Prohead serine protease" evidence="4">
    <location>
        <begin position="22"/>
        <end position="169"/>
    </location>
</feature>
<accession>A0ABU7U3E7</accession>
<gene>
    <name evidence="5" type="ORF">DOFOFD_07535</name>
</gene>
<dbReference type="InterPro" id="IPR006433">
    <property type="entry name" value="Prohead_protease"/>
</dbReference>
<dbReference type="EMBL" id="JAWJZY010000003">
    <property type="protein sequence ID" value="MEE8658861.1"/>
    <property type="molecule type" value="Genomic_DNA"/>
</dbReference>
<evidence type="ECO:0000259" key="4">
    <source>
        <dbReference type="Pfam" id="PF04586"/>
    </source>
</evidence>
<dbReference type="NCBIfam" id="TIGR01543">
    <property type="entry name" value="proheadase_HK97"/>
    <property type="match status" value="1"/>
</dbReference>
<keyword evidence="6" id="KW-1185">Reference proteome</keyword>
<evidence type="ECO:0000256" key="3">
    <source>
        <dbReference type="ARBA" id="ARBA00022801"/>
    </source>
</evidence>
<protein>
    <submittedName>
        <fullName evidence="5">HK97 family phage prohead protease</fullName>
    </submittedName>
</protein>
<dbReference type="Pfam" id="PF04586">
    <property type="entry name" value="Peptidase_S78"/>
    <property type="match status" value="1"/>
</dbReference>